<dbReference type="Gene3D" id="3.60.10.10">
    <property type="entry name" value="Endonuclease/exonuclease/phosphatase"/>
    <property type="match status" value="1"/>
</dbReference>
<dbReference type="GO" id="GO:0003824">
    <property type="term" value="F:catalytic activity"/>
    <property type="evidence" value="ECO:0007669"/>
    <property type="project" value="InterPro"/>
</dbReference>
<protein>
    <submittedName>
        <fullName evidence="2">DNase I-like protein</fullName>
    </submittedName>
</protein>
<dbReference type="Proteomes" id="UP000076761">
    <property type="component" value="Unassembled WGS sequence"/>
</dbReference>
<dbReference type="InterPro" id="IPR036691">
    <property type="entry name" value="Endo/exonu/phosph_ase_sf"/>
</dbReference>
<organism evidence="2 3">
    <name type="scientific">Neolentinus lepideus HHB14362 ss-1</name>
    <dbReference type="NCBI Taxonomy" id="1314782"/>
    <lineage>
        <taxon>Eukaryota</taxon>
        <taxon>Fungi</taxon>
        <taxon>Dikarya</taxon>
        <taxon>Basidiomycota</taxon>
        <taxon>Agaricomycotina</taxon>
        <taxon>Agaricomycetes</taxon>
        <taxon>Gloeophyllales</taxon>
        <taxon>Gloeophyllaceae</taxon>
        <taxon>Neolentinus</taxon>
    </lineage>
</organism>
<dbReference type="STRING" id="1314782.A0A165VLF5"/>
<feature type="non-terminal residue" evidence="2">
    <location>
        <position position="596"/>
    </location>
</feature>
<dbReference type="PANTHER" id="PTHR19446">
    <property type="entry name" value="REVERSE TRANSCRIPTASES"/>
    <property type="match status" value="1"/>
</dbReference>
<dbReference type="InterPro" id="IPR005135">
    <property type="entry name" value="Endo/exonuclease/phosphatase"/>
</dbReference>
<proteinExistence type="predicted"/>
<dbReference type="EMBL" id="KV425553">
    <property type="protein sequence ID" value="KZT29847.1"/>
    <property type="molecule type" value="Genomic_DNA"/>
</dbReference>
<evidence type="ECO:0000313" key="3">
    <source>
        <dbReference type="Proteomes" id="UP000076761"/>
    </source>
</evidence>
<dbReference type="Pfam" id="PF03372">
    <property type="entry name" value="Exo_endo_phos"/>
    <property type="match status" value="1"/>
</dbReference>
<dbReference type="SUPFAM" id="SSF56219">
    <property type="entry name" value="DNase I-like"/>
    <property type="match status" value="1"/>
</dbReference>
<feature type="domain" description="Endonuclease/exonuclease/phosphatase" evidence="1">
    <location>
        <begin position="11"/>
        <end position="244"/>
    </location>
</feature>
<evidence type="ECO:0000313" key="2">
    <source>
        <dbReference type="EMBL" id="KZT29847.1"/>
    </source>
</evidence>
<accession>A0A165VLF5</accession>
<sequence length="596" mass="67300">MTKRAAVKIASLNIKGFGSHHLQHSDNKWLHVNQLMRERKIAVLLVQEAHVDAERCAEIEDLFALRLRVHASPDPANPRGRAGVATVINKQLVDETTVQTTEVIPGWATLSQMSLRRGSKLSIMNVYAPNTPSENAAFWHDIQSWLSNHPSVRKPDVLAGDFNMVEDAIDRLPARNDSVVTCEALADLKQVLRVRDGWRTIFPDTKGFTYLQSGGMNGAAPSQSWLDRIYVTNKYLKIAREWRITAVGIPHADHKMVSVELTDEDAPTLGKGRRILHHAVLEDKMFLTEATKIGLAAQVELAALAPGRSDEANPQKIWHKCKLDILKLGFSREKTLVPRLQQQINALGKEVERINGDDNIPESERTLKSAAAEKQLARLEQRRHARVREAVRVRDRVDGESLATKAWTLQNRERKPRDLILSLLAPDGTREKDSKKMASMARTYHDNLQRQDLDVDDGLREQKIQEALLRIDHRIDDPALTPFVNPVTTHDIASALRLAGNDTAPGLDGAPYELWKKLHERHTHYVKHHPTDPSFDVVSMMTAAFNDIEKYGVDPTTGFAEGWMCPIYKKNDRDIISNYRPITLLNTDYKLFTKAL</sequence>
<dbReference type="AlphaFoldDB" id="A0A165VLF5"/>
<dbReference type="OrthoDB" id="3264871at2759"/>
<keyword evidence="3" id="KW-1185">Reference proteome</keyword>
<reference evidence="2 3" key="1">
    <citation type="journal article" date="2016" name="Mol. Biol. Evol.">
        <title>Comparative Genomics of Early-Diverging Mushroom-Forming Fungi Provides Insights into the Origins of Lignocellulose Decay Capabilities.</title>
        <authorList>
            <person name="Nagy L.G."/>
            <person name="Riley R."/>
            <person name="Tritt A."/>
            <person name="Adam C."/>
            <person name="Daum C."/>
            <person name="Floudas D."/>
            <person name="Sun H."/>
            <person name="Yadav J.S."/>
            <person name="Pangilinan J."/>
            <person name="Larsson K.H."/>
            <person name="Matsuura K."/>
            <person name="Barry K."/>
            <person name="Labutti K."/>
            <person name="Kuo R."/>
            <person name="Ohm R.A."/>
            <person name="Bhattacharya S.S."/>
            <person name="Shirouzu T."/>
            <person name="Yoshinaga Y."/>
            <person name="Martin F.M."/>
            <person name="Grigoriev I.V."/>
            <person name="Hibbett D.S."/>
        </authorList>
    </citation>
    <scope>NUCLEOTIDE SEQUENCE [LARGE SCALE GENOMIC DNA]</scope>
    <source>
        <strain evidence="2 3">HHB14362 ss-1</strain>
    </source>
</reference>
<name>A0A165VLF5_9AGAM</name>
<dbReference type="InParanoid" id="A0A165VLF5"/>
<gene>
    <name evidence="2" type="ORF">NEOLEDRAFT_1055724</name>
</gene>
<evidence type="ECO:0000259" key="1">
    <source>
        <dbReference type="Pfam" id="PF03372"/>
    </source>
</evidence>